<feature type="region of interest" description="Disordered" evidence="1">
    <location>
        <begin position="64"/>
        <end position="86"/>
    </location>
</feature>
<evidence type="ECO:0000256" key="1">
    <source>
        <dbReference type="SAM" id="MobiDB-lite"/>
    </source>
</evidence>
<dbReference type="VEuPathDB" id="FungiDB:AeMF1_000698"/>
<comment type="caution">
    <text evidence="2">The sequence shown here is derived from an EMBL/GenBank/DDBJ whole genome shotgun (WGS) entry which is preliminary data.</text>
</comment>
<feature type="region of interest" description="Disordered" evidence="1">
    <location>
        <begin position="338"/>
        <end position="394"/>
    </location>
</feature>
<evidence type="ECO:0000313" key="3">
    <source>
        <dbReference type="Proteomes" id="UP000481153"/>
    </source>
</evidence>
<sequence>MDNAIHVFDEDAYVRRSDRAPKKPVQKYENILEDEEIKKAIVNIEKASAAVAARAANGEQIEELPMKISSKSSKKRSRDDNGSGSNVVSLKIPKTVATVLSSYRPCFVCKEQISADCLSHCTLCVNFFHKLCLKDTTVDLECAACEKTRNAVNASKLLNNVARLGEFNHTTQKNVLSYRLTLLHRYMYPSKHPSRAKKAAPVPVKSTPSPKKSSKKAKKSPPKKKAKRDIESDMTPAQTAPLSPLATTSPMPTKQKAKAGKDDSSKKASPTSAKKTLVPTREIEVVEIDDGDDVKVEATIAAPEASPAIFVAPTQDVRPEVDEMPEVPDVGELEVDVASTPPPLQVGGSSSETSLIPNFGEDSTPNLGNEVDDEEPSPAVETESYESAWPTGMFGGNEVSYVLDDIVDKVVDISSR</sequence>
<gene>
    <name evidence="2" type="ORF">Ae201684_001847</name>
</gene>
<feature type="compositionally biased region" description="Basic residues" evidence="1">
    <location>
        <begin position="212"/>
        <end position="227"/>
    </location>
</feature>
<dbReference type="Proteomes" id="UP000481153">
    <property type="component" value="Unassembled WGS sequence"/>
</dbReference>
<proteinExistence type="predicted"/>
<feature type="compositionally biased region" description="Low complexity" evidence="1">
    <location>
        <begin position="199"/>
        <end position="211"/>
    </location>
</feature>
<evidence type="ECO:0000313" key="2">
    <source>
        <dbReference type="EMBL" id="KAF0743372.1"/>
    </source>
</evidence>
<feature type="compositionally biased region" description="Polar residues" evidence="1">
    <location>
        <begin position="235"/>
        <end position="252"/>
    </location>
</feature>
<organism evidence="2 3">
    <name type="scientific">Aphanomyces euteiches</name>
    <dbReference type="NCBI Taxonomy" id="100861"/>
    <lineage>
        <taxon>Eukaryota</taxon>
        <taxon>Sar</taxon>
        <taxon>Stramenopiles</taxon>
        <taxon>Oomycota</taxon>
        <taxon>Saprolegniomycetes</taxon>
        <taxon>Saprolegniales</taxon>
        <taxon>Verrucalvaceae</taxon>
        <taxon>Aphanomyces</taxon>
    </lineage>
</organism>
<feature type="compositionally biased region" description="Polar residues" evidence="1">
    <location>
        <begin position="347"/>
        <end position="367"/>
    </location>
</feature>
<feature type="region of interest" description="Disordered" evidence="1">
    <location>
        <begin position="191"/>
        <end position="278"/>
    </location>
</feature>
<name>A0A6G0XSN0_9STRA</name>
<keyword evidence="3" id="KW-1185">Reference proteome</keyword>
<accession>A0A6G0XSN0</accession>
<dbReference type="EMBL" id="VJMJ01000017">
    <property type="protein sequence ID" value="KAF0743372.1"/>
    <property type="molecule type" value="Genomic_DNA"/>
</dbReference>
<reference evidence="2 3" key="1">
    <citation type="submission" date="2019-07" db="EMBL/GenBank/DDBJ databases">
        <title>Genomics analysis of Aphanomyces spp. identifies a new class of oomycete effector associated with host adaptation.</title>
        <authorList>
            <person name="Gaulin E."/>
        </authorList>
    </citation>
    <scope>NUCLEOTIDE SEQUENCE [LARGE SCALE GENOMIC DNA]</scope>
    <source>
        <strain evidence="2 3">ATCC 201684</strain>
    </source>
</reference>
<protein>
    <submittedName>
        <fullName evidence="2">Uncharacterized protein</fullName>
    </submittedName>
</protein>
<feature type="compositionally biased region" description="Low complexity" evidence="1">
    <location>
        <begin position="267"/>
        <end position="276"/>
    </location>
</feature>
<dbReference type="AlphaFoldDB" id="A0A6G0XSN0"/>